<evidence type="ECO:0000256" key="4">
    <source>
        <dbReference type="HAMAP-Rule" id="MF_00563"/>
    </source>
</evidence>
<evidence type="ECO:0000256" key="6">
    <source>
        <dbReference type="RuleBase" id="RU004166"/>
    </source>
</evidence>
<dbReference type="Pfam" id="PF05221">
    <property type="entry name" value="AdoHcyase"/>
    <property type="match status" value="2"/>
</dbReference>
<feature type="binding site" evidence="4">
    <location>
        <begin position="305"/>
        <end position="307"/>
    </location>
    <ligand>
        <name>NAD(+)</name>
        <dbReference type="ChEBI" id="CHEBI:57540"/>
    </ligand>
</feature>
<evidence type="ECO:0000256" key="2">
    <source>
        <dbReference type="ARBA" id="ARBA00022563"/>
    </source>
</evidence>
<feature type="binding site" evidence="4">
    <location>
        <position position="196"/>
    </location>
    <ligand>
        <name>substrate</name>
    </ligand>
</feature>
<evidence type="ECO:0000256" key="1">
    <source>
        <dbReference type="ARBA" id="ARBA00007122"/>
    </source>
</evidence>
<dbReference type="Pfam" id="PF00670">
    <property type="entry name" value="AdoHcyase_NAD"/>
    <property type="match status" value="1"/>
</dbReference>
<feature type="binding site" evidence="4">
    <location>
        <position position="197"/>
    </location>
    <ligand>
        <name>NAD(+)</name>
        <dbReference type="ChEBI" id="CHEBI:57540"/>
    </ligand>
</feature>
<feature type="domain" description="S-adenosyl-L-homocysteine hydrolase NAD binding" evidence="7">
    <location>
        <begin position="197"/>
        <end position="358"/>
    </location>
</feature>
<protein>
    <recommendedName>
        <fullName evidence="4">Adenosylhomocysteinase</fullName>
        <ecNumber evidence="4">3.13.2.1</ecNumber>
    </recommendedName>
    <alternativeName>
        <fullName evidence="4">S-adenosyl-L-homocysteine hydrolase</fullName>
        <shortName evidence="4">AdoHcyase</shortName>
    </alternativeName>
</protein>
<comment type="similarity">
    <text evidence="1 4 6">Belongs to the adenosylhomocysteinase family.</text>
</comment>
<dbReference type="SUPFAM" id="SSF51735">
    <property type="entry name" value="NAD(P)-binding Rossmann-fold domains"/>
    <property type="match status" value="1"/>
</dbReference>
<dbReference type="Gene3D" id="3.40.50.1480">
    <property type="entry name" value="Adenosylhomocysteinase-like"/>
    <property type="match status" value="3"/>
</dbReference>
<reference evidence="9" key="1">
    <citation type="journal article" date="2019" name="Int. J. Syst. Evol. Microbiol.">
        <title>The Global Catalogue of Microorganisms (GCM) 10K type strain sequencing project: providing services to taxonomists for standard genome sequencing and annotation.</title>
        <authorList>
            <consortium name="The Broad Institute Genomics Platform"/>
            <consortium name="The Broad Institute Genome Sequencing Center for Infectious Disease"/>
            <person name="Wu L."/>
            <person name="Ma J."/>
        </authorList>
    </citation>
    <scope>NUCLEOTIDE SEQUENCE [LARGE SCALE GENOMIC DNA]</scope>
    <source>
        <strain evidence="9">KCTC 52368</strain>
    </source>
</reference>
<dbReference type="PIRSF" id="PIRSF001109">
    <property type="entry name" value="Ad_hcy_hydrolase"/>
    <property type="match status" value="1"/>
</dbReference>
<dbReference type="CDD" id="cd00401">
    <property type="entry name" value="SAHH"/>
    <property type="match status" value="1"/>
</dbReference>
<feature type="binding site" evidence="4">
    <location>
        <position position="284"/>
    </location>
    <ligand>
        <name>NAD(+)</name>
        <dbReference type="ChEBI" id="CHEBI:57540"/>
    </ligand>
</feature>
<dbReference type="InterPro" id="IPR000043">
    <property type="entry name" value="Adenosylhomocysteinase-like"/>
</dbReference>
<feature type="binding site" evidence="4">
    <location>
        <position position="192"/>
    </location>
    <ligand>
        <name>substrate</name>
    </ligand>
</feature>
<comment type="caution">
    <text evidence="8">The sequence shown here is derived from an EMBL/GenBank/DDBJ whole genome shotgun (WGS) entry which is preliminary data.</text>
</comment>
<dbReference type="SUPFAM" id="SSF52283">
    <property type="entry name" value="Formate/glycerate dehydrogenase catalytic domain-like"/>
    <property type="match status" value="1"/>
</dbReference>
<organism evidence="8 9">
    <name type="scientific">Croceitalea marina</name>
    <dbReference type="NCBI Taxonomy" id="1775166"/>
    <lineage>
        <taxon>Bacteria</taxon>
        <taxon>Pseudomonadati</taxon>
        <taxon>Bacteroidota</taxon>
        <taxon>Flavobacteriia</taxon>
        <taxon>Flavobacteriales</taxon>
        <taxon>Flavobacteriaceae</taxon>
        <taxon>Croceitalea</taxon>
    </lineage>
</organism>
<dbReference type="SMART" id="SM00997">
    <property type="entry name" value="AdoHcyase_NAD"/>
    <property type="match status" value="1"/>
</dbReference>
<comment type="subcellular location">
    <subcellularLocation>
        <location evidence="4">Cytoplasm</location>
    </subcellularLocation>
</comment>
<dbReference type="PROSITE" id="PS00738">
    <property type="entry name" value="ADOHCYASE_1"/>
    <property type="match status" value="1"/>
</dbReference>
<name>A0ABW5MTE1_9FLAO</name>
<evidence type="ECO:0000259" key="7">
    <source>
        <dbReference type="SMART" id="SM00997"/>
    </source>
</evidence>
<dbReference type="InterPro" id="IPR042172">
    <property type="entry name" value="Adenosylhomocyst_ase-like_sf"/>
</dbReference>
<dbReference type="PROSITE" id="PS00739">
    <property type="entry name" value="ADOHCYASE_2"/>
    <property type="match status" value="1"/>
</dbReference>
<comment type="function">
    <text evidence="4">May play a key role in the regulation of the intracellular concentration of adenosylhomocysteine.</text>
</comment>
<keyword evidence="3 4" id="KW-0520">NAD</keyword>
<comment type="pathway">
    <text evidence="4 5">Amino-acid biosynthesis; L-homocysteine biosynthesis; L-homocysteine from S-adenosyl-L-homocysteine: step 1/1.</text>
</comment>
<dbReference type="InterPro" id="IPR015878">
    <property type="entry name" value="Ado_hCys_hydrolase_NAD-bd"/>
</dbReference>
<dbReference type="HAMAP" id="MF_00563">
    <property type="entry name" value="AdoHcyase"/>
    <property type="match status" value="1"/>
</dbReference>
<dbReference type="EMBL" id="JBHULB010000007">
    <property type="protein sequence ID" value="MFD2586527.1"/>
    <property type="molecule type" value="Genomic_DNA"/>
</dbReference>
<feature type="binding site" evidence="4">
    <location>
        <position position="249"/>
    </location>
    <ligand>
        <name>NAD(+)</name>
        <dbReference type="ChEBI" id="CHEBI:57540"/>
    </ligand>
</feature>
<keyword evidence="4" id="KW-0963">Cytoplasm</keyword>
<dbReference type="InterPro" id="IPR036291">
    <property type="entry name" value="NAD(P)-bd_dom_sf"/>
</dbReference>
<evidence type="ECO:0000313" key="9">
    <source>
        <dbReference type="Proteomes" id="UP001597526"/>
    </source>
</evidence>
<dbReference type="InterPro" id="IPR020082">
    <property type="entry name" value="S-Ado-L-homoCys_hydrolase_CS"/>
</dbReference>
<dbReference type="Gene3D" id="3.40.50.720">
    <property type="entry name" value="NAD(P)-binding Rossmann-like Domain"/>
    <property type="match status" value="1"/>
</dbReference>
<evidence type="ECO:0000256" key="5">
    <source>
        <dbReference type="RuleBase" id="RU000548"/>
    </source>
</evidence>
<accession>A0ABW5MTE1</accession>
<keyword evidence="4 5" id="KW-0378">Hydrolase</keyword>
<comment type="catalytic activity">
    <reaction evidence="4 5">
        <text>S-adenosyl-L-homocysteine + H2O = L-homocysteine + adenosine</text>
        <dbReference type="Rhea" id="RHEA:21708"/>
        <dbReference type="ChEBI" id="CHEBI:15377"/>
        <dbReference type="ChEBI" id="CHEBI:16335"/>
        <dbReference type="ChEBI" id="CHEBI:57856"/>
        <dbReference type="ChEBI" id="CHEBI:58199"/>
        <dbReference type="EC" id="3.13.2.1"/>
    </reaction>
</comment>
<dbReference type="RefSeq" id="WP_377766103.1">
    <property type="nucleotide sequence ID" value="NZ_JBHULB010000007.1"/>
</dbReference>
<dbReference type="Proteomes" id="UP001597526">
    <property type="component" value="Unassembled WGS sequence"/>
</dbReference>
<evidence type="ECO:0000313" key="8">
    <source>
        <dbReference type="EMBL" id="MFD2586527.1"/>
    </source>
</evidence>
<feature type="binding site" evidence="4">
    <location>
        <begin position="226"/>
        <end position="231"/>
    </location>
    <ligand>
        <name>NAD(+)</name>
        <dbReference type="ChEBI" id="CHEBI:57540"/>
    </ligand>
</feature>
<sequence length="438" mass="48242">MSTKTIPFVPFKVKDVSLADWGRKEIELAEAEMPGLMALREEYKNEQPLKGARIAGCLHMTIQTAVLIETLVALGADVTWSSCNIFSTQDQAAAAIAAAGIPVYAWKGMNEEEFDWCIEQTLFFGEDRQPLNMILDDGGDLTNMVLDKYPELAAGIKGLSEETTTGVHRLYERVKKGTLPMPAINVNDSVTKSKFDNKYGCKESAVDAIRRATDTMLAGKKVVVAGYGDVGKGTAASFKGAGAIVTVTEIDPICALQACMDGFEVKKLETVISKADIVITTTGNKDIIREEHFRALKDKAIVCNIGHFDNEIDMAWLNGAYGNTKDEIKPQVDKYTIDGKDLIVLAEGRLVNLGCATGHPSFVMSNSFTNQTLAQIELWKNSANYENDVYMLPKHLDEKVAKLHLARLGAELTELKQEQAEYIGVTVEGPYKPEYYRY</sequence>
<feature type="binding site" evidence="4">
    <location>
        <begin position="163"/>
        <end position="165"/>
    </location>
    <ligand>
        <name>NAD(+)</name>
        <dbReference type="ChEBI" id="CHEBI:57540"/>
    </ligand>
</feature>
<dbReference type="PANTHER" id="PTHR23420:SF0">
    <property type="entry name" value="ADENOSYLHOMOCYSTEINASE"/>
    <property type="match status" value="1"/>
</dbReference>
<feature type="binding site" evidence="4">
    <location>
        <position position="352"/>
    </location>
    <ligand>
        <name>NAD(+)</name>
        <dbReference type="ChEBI" id="CHEBI:57540"/>
    </ligand>
</feature>
<comment type="cofactor">
    <cofactor evidence="4 5">
        <name>NAD(+)</name>
        <dbReference type="ChEBI" id="CHEBI:57540"/>
    </cofactor>
    <text evidence="4 5">Binds 1 NAD(+) per subunit.</text>
</comment>
<dbReference type="NCBIfam" id="TIGR00936">
    <property type="entry name" value="ahcY"/>
    <property type="match status" value="1"/>
</dbReference>
<feature type="binding site" evidence="4">
    <location>
        <position position="162"/>
    </location>
    <ligand>
        <name>substrate</name>
    </ligand>
</feature>
<feature type="binding site" evidence="4">
    <location>
        <position position="137"/>
    </location>
    <ligand>
        <name>substrate</name>
    </ligand>
</feature>
<keyword evidence="2 4" id="KW-0554">One-carbon metabolism</keyword>
<dbReference type="PANTHER" id="PTHR23420">
    <property type="entry name" value="ADENOSYLHOMOCYSTEINASE"/>
    <property type="match status" value="1"/>
</dbReference>
<proteinExistence type="inferred from homology"/>
<dbReference type="NCBIfam" id="NF004005">
    <property type="entry name" value="PRK05476.2-3"/>
    <property type="match status" value="1"/>
</dbReference>
<evidence type="ECO:0000256" key="3">
    <source>
        <dbReference type="ARBA" id="ARBA00023027"/>
    </source>
</evidence>
<feature type="binding site" evidence="4">
    <location>
        <position position="61"/>
    </location>
    <ligand>
        <name>substrate</name>
    </ligand>
</feature>
<dbReference type="SMART" id="SM00996">
    <property type="entry name" value="AdoHcyase"/>
    <property type="match status" value="1"/>
</dbReference>
<keyword evidence="9" id="KW-1185">Reference proteome</keyword>
<dbReference type="EC" id="3.13.2.1" evidence="4"/>
<gene>
    <name evidence="4 8" type="primary">ahcY</name>
    <name evidence="8" type="ORF">ACFSQJ_06275</name>
</gene>